<gene>
    <name evidence="6" type="ORF">ECRASSUSDP1_LOCUS20361</name>
</gene>
<dbReference type="InterPro" id="IPR042855">
    <property type="entry name" value="V_SNARE_CC"/>
</dbReference>
<dbReference type="GO" id="GO:0006893">
    <property type="term" value="P:Golgi to plasma membrane transport"/>
    <property type="evidence" value="ECO:0007669"/>
    <property type="project" value="TreeGrafter"/>
</dbReference>
<dbReference type="PANTHER" id="PTHR10241:SF25">
    <property type="entry name" value="TOMOSYN, ISOFORM C"/>
    <property type="match status" value="1"/>
</dbReference>
<sequence>MYKKKEKSSPILDIDKFPQDQLKQLSIQGVLPDALCVSVCESHQLIAMIDLYGDLQIYDMIKHTKIEYFSNKFHSEEIEYALDPNNSHDIYYNLHFCCGTWNNRREEEEEKGSDEERKLNQNNEIILCFINGYQNKIVTYSLTPKISVKREVKVPYPFAITCSAATENSELIMLGNTVGCISFYDPVSGTFFSLRVDYSDVIEELMPLRTKVKNISQSPIFAPMMHKDSEIKSDNGVVLIKSDISSNARLLVAYRNNLVVLYDLTKKEVLHAFDIPEVFRENIDGDGDMTKPIISDTSICIDGKYILVSVLSGHILIFKISKKTSKWADKCEVVKQVSPESVNFLKVHPYWKNKSSKELYSKTGHNCFISVSGKQVEHIDNIESELSVQNYTQLTQQHFEIGKDVEENEASKLAMESKILLHKPFFCLLSPTWKLNSKDDLNELAHQIEVKEKDIGKIEFIECFNSLFYSQTNGIAEIQVYNHRIDPLNVENVPMNIYKNPEMTERQCTISKLCQADPHTIHRVKLPGKEGLSLLALSTESEIELYSYDYKSVSLFQKLPCTSKIIHCEGQFLTTESTILELGWEETDLVIKNTCKLPEGVKFRAQKYFTMKGSDSVCCCAVDSSGNILIFGVFKSFSGESLQDFLRNQGIFKKNVLDKDLMETSVRDIDIQKVQKGLKVVIYGNEGVIIECLIETHEGNRFTQQIYDTQVKYAIKANYCAEFDCSVLVCRKEIHLYCHKTFEKETYNLKGVSIRQNHIKFISFQNNTLTVLGIKIPSKPIPLLQIIQISLQNSKTLTPTLKTQIHPKISCSQIHFLGPLHPASIGYLLLTDTSLYTLHPPTPSNLHLSTSFWLEAKAIKDKKITQISNKSNFIKKLFKKAKHTFSGHDSGPRDCITHLLQEDHHSELEKEEKKKIAEKLEEQNKKKLGLDTKEEHKVASTTQTSQAQNQADEVKAQLQMNIQALNERGDQIDELGEKTQQLKDASMNFLERAKQLNQQQKKSFFGW</sequence>
<evidence type="ECO:0000256" key="3">
    <source>
        <dbReference type="PROSITE-ProRule" id="PRU00290"/>
    </source>
</evidence>
<evidence type="ECO:0000256" key="4">
    <source>
        <dbReference type="SAM" id="MobiDB-lite"/>
    </source>
</evidence>
<reference evidence="6" key="1">
    <citation type="submission" date="2023-07" db="EMBL/GenBank/DDBJ databases">
        <authorList>
            <consortium name="AG Swart"/>
            <person name="Singh M."/>
            <person name="Singh A."/>
            <person name="Seah K."/>
            <person name="Emmerich C."/>
        </authorList>
    </citation>
    <scope>NUCLEOTIDE SEQUENCE</scope>
    <source>
        <strain evidence="6">DP1</strain>
    </source>
</reference>
<dbReference type="PANTHER" id="PTHR10241">
    <property type="entry name" value="LETHAL 2 GIANT LARVAE PROTEIN"/>
    <property type="match status" value="1"/>
</dbReference>
<dbReference type="AlphaFoldDB" id="A0AAD1XU36"/>
<evidence type="ECO:0000313" key="6">
    <source>
        <dbReference type="EMBL" id="CAI2378959.1"/>
    </source>
</evidence>
<evidence type="ECO:0000256" key="1">
    <source>
        <dbReference type="ARBA" id="ARBA00004496"/>
    </source>
</evidence>
<feature type="compositionally biased region" description="Low complexity" evidence="4">
    <location>
        <begin position="939"/>
        <end position="951"/>
    </location>
</feature>
<feature type="domain" description="V-SNARE coiled-coil homology" evidence="5">
    <location>
        <begin position="943"/>
        <end position="1003"/>
    </location>
</feature>
<proteinExistence type="predicted"/>
<keyword evidence="7" id="KW-1185">Reference proteome</keyword>
<dbReference type="GO" id="GO:0005737">
    <property type="term" value="C:cytoplasm"/>
    <property type="evidence" value="ECO:0007669"/>
    <property type="project" value="UniProtKB-SubCell"/>
</dbReference>
<dbReference type="GO" id="GO:0005886">
    <property type="term" value="C:plasma membrane"/>
    <property type="evidence" value="ECO:0007669"/>
    <property type="project" value="TreeGrafter"/>
</dbReference>
<dbReference type="GO" id="GO:0006887">
    <property type="term" value="P:exocytosis"/>
    <property type="evidence" value="ECO:0007669"/>
    <property type="project" value="TreeGrafter"/>
</dbReference>
<feature type="region of interest" description="Disordered" evidence="4">
    <location>
        <begin position="925"/>
        <end position="951"/>
    </location>
</feature>
<evidence type="ECO:0000256" key="2">
    <source>
        <dbReference type="ARBA" id="ARBA00022490"/>
    </source>
</evidence>
<protein>
    <recommendedName>
        <fullName evidence="5">V-SNARE coiled-coil homology domain-containing protein</fullName>
    </recommendedName>
</protein>
<dbReference type="SUPFAM" id="SSF58038">
    <property type="entry name" value="SNARE fusion complex"/>
    <property type="match status" value="1"/>
</dbReference>
<dbReference type="EMBL" id="CAMPGE010020752">
    <property type="protein sequence ID" value="CAI2378959.1"/>
    <property type="molecule type" value="Genomic_DNA"/>
</dbReference>
<dbReference type="GO" id="GO:0019905">
    <property type="term" value="F:syntaxin binding"/>
    <property type="evidence" value="ECO:0007669"/>
    <property type="project" value="TreeGrafter"/>
</dbReference>
<dbReference type="Gene3D" id="1.20.5.110">
    <property type="match status" value="1"/>
</dbReference>
<feature type="compositionally biased region" description="Basic and acidic residues" evidence="4">
    <location>
        <begin position="925"/>
        <end position="938"/>
    </location>
</feature>
<dbReference type="Pfam" id="PF00957">
    <property type="entry name" value="Synaptobrevin"/>
    <property type="match status" value="1"/>
</dbReference>
<keyword evidence="2" id="KW-0963">Cytoplasm</keyword>
<evidence type="ECO:0000313" key="7">
    <source>
        <dbReference type="Proteomes" id="UP001295684"/>
    </source>
</evidence>
<dbReference type="PROSITE" id="PS50892">
    <property type="entry name" value="V_SNARE"/>
    <property type="match status" value="1"/>
</dbReference>
<comment type="subcellular location">
    <subcellularLocation>
        <location evidence="1">Cytoplasm</location>
    </subcellularLocation>
</comment>
<dbReference type="InterPro" id="IPR036322">
    <property type="entry name" value="WD40_repeat_dom_sf"/>
</dbReference>
<accession>A0AAD1XU36</accession>
<dbReference type="GO" id="GO:0045159">
    <property type="term" value="F:myosin II binding"/>
    <property type="evidence" value="ECO:0007669"/>
    <property type="project" value="TreeGrafter"/>
</dbReference>
<dbReference type="Proteomes" id="UP001295684">
    <property type="component" value="Unassembled WGS sequence"/>
</dbReference>
<name>A0AAD1XU36_EUPCR</name>
<keyword evidence="3" id="KW-0175">Coiled coil</keyword>
<comment type="caution">
    <text evidence="6">The sequence shown here is derived from an EMBL/GenBank/DDBJ whole genome shotgun (WGS) entry which is preliminary data.</text>
</comment>
<dbReference type="GO" id="GO:0005096">
    <property type="term" value="F:GTPase activator activity"/>
    <property type="evidence" value="ECO:0007669"/>
    <property type="project" value="TreeGrafter"/>
</dbReference>
<dbReference type="SUPFAM" id="SSF50978">
    <property type="entry name" value="WD40 repeat-like"/>
    <property type="match status" value="1"/>
</dbReference>
<dbReference type="CDD" id="cd15873">
    <property type="entry name" value="R-SNARE_STXBP5_6"/>
    <property type="match status" value="1"/>
</dbReference>
<organism evidence="6 7">
    <name type="scientific">Euplotes crassus</name>
    <dbReference type="NCBI Taxonomy" id="5936"/>
    <lineage>
        <taxon>Eukaryota</taxon>
        <taxon>Sar</taxon>
        <taxon>Alveolata</taxon>
        <taxon>Ciliophora</taxon>
        <taxon>Intramacronucleata</taxon>
        <taxon>Spirotrichea</taxon>
        <taxon>Hypotrichia</taxon>
        <taxon>Euplotida</taxon>
        <taxon>Euplotidae</taxon>
        <taxon>Moneuplotes</taxon>
    </lineage>
</organism>
<evidence type="ECO:0000259" key="5">
    <source>
        <dbReference type="PROSITE" id="PS50892"/>
    </source>
</evidence>